<evidence type="ECO:0000313" key="2">
    <source>
        <dbReference type="Proteomes" id="UP001480973"/>
    </source>
</evidence>
<accession>A0ABV1GP49</accession>
<keyword evidence="2" id="KW-1185">Reference proteome</keyword>
<dbReference type="EMBL" id="JBBMES010000007">
    <property type="protein sequence ID" value="MEQ2535026.1"/>
    <property type="molecule type" value="Genomic_DNA"/>
</dbReference>
<sequence>MSNKKYYVNNVWDKEEFRRCALGKKFKMQEILKYLKRCIKWSCQRIVRGYAECDVWNMDGYLQRLVPDMLQDLKDNRNGSPSYLGENYTNEEGILVNDTCHDEWDKILDNMIFLWRESNEETCKRINPYYDEYDKAFEEFTEKYGILGDKLRTEAELENDKKFRVRTGHFMDELPQYKEISEKYFAEEKKLEEYRNKCKDDAIDLLKEHFYALWD</sequence>
<gene>
    <name evidence="1" type="ORF">WMO38_07840</name>
</gene>
<evidence type="ECO:0000313" key="1">
    <source>
        <dbReference type="EMBL" id="MEQ2535026.1"/>
    </source>
</evidence>
<proteinExistence type="predicted"/>
<name>A0ABV1GP49_9FIRM</name>
<protein>
    <submittedName>
        <fullName evidence="1">Uncharacterized protein</fullName>
    </submittedName>
</protein>
<reference evidence="1 2" key="1">
    <citation type="submission" date="2024-03" db="EMBL/GenBank/DDBJ databases">
        <title>Human intestinal bacterial collection.</title>
        <authorList>
            <person name="Pauvert C."/>
            <person name="Hitch T.C.A."/>
            <person name="Clavel T."/>
        </authorList>
    </citation>
    <scope>NUCLEOTIDE SEQUENCE [LARGE SCALE GENOMIC DNA]</scope>
    <source>
        <strain evidence="1 2">CLA-JM-H10</strain>
    </source>
</reference>
<organism evidence="1 2">
    <name type="scientific">Lachnospira intestinalis</name>
    <dbReference type="NCBI Taxonomy" id="3133158"/>
    <lineage>
        <taxon>Bacteria</taxon>
        <taxon>Bacillati</taxon>
        <taxon>Bacillota</taxon>
        <taxon>Clostridia</taxon>
        <taxon>Lachnospirales</taxon>
        <taxon>Lachnospiraceae</taxon>
        <taxon>Lachnospira</taxon>
    </lineage>
</organism>
<comment type="caution">
    <text evidence="1">The sequence shown here is derived from an EMBL/GenBank/DDBJ whole genome shotgun (WGS) entry which is preliminary data.</text>
</comment>
<dbReference type="Proteomes" id="UP001480973">
    <property type="component" value="Unassembled WGS sequence"/>
</dbReference>